<organism evidence="3 4">
    <name type="scientific">Cloeon dipterum</name>
    <dbReference type="NCBI Taxonomy" id="197152"/>
    <lineage>
        <taxon>Eukaryota</taxon>
        <taxon>Metazoa</taxon>
        <taxon>Ecdysozoa</taxon>
        <taxon>Arthropoda</taxon>
        <taxon>Hexapoda</taxon>
        <taxon>Insecta</taxon>
        <taxon>Pterygota</taxon>
        <taxon>Palaeoptera</taxon>
        <taxon>Ephemeroptera</taxon>
        <taxon>Pisciforma</taxon>
        <taxon>Baetidae</taxon>
        <taxon>Cloeon</taxon>
    </lineage>
</organism>
<feature type="domain" description="Transcription factor TFIIIC triple barrel" evidence="2">
    <location>
        <begin position="75"/>
        <end position="177"/>
    </location>
</feature>
<sequence>MCQPPGVGCLNYSPNKNIKIKLTGIASLDFKYNQFNTYCDFLLITAYFNGFNCIQCKADARQITGTMEEAAQDSDEEVLVLVQLSGMGIKDVLRSDPPPEFKIIGLEKNEPIIQIGPQFYAGQAENATGTYLFFKTSPFDAEKDYDDFDKDMQMHPLVWAEYFGKTGKVMKMKRIYPKDRSHVDPNESVNLDDSKIDSEMEQSF</sequence>
<protein>
    <recommendedName>
        <fullName evidence="2">Transcription factor TFIIIC triple barrel domain-containing protein</fullName>
    </recommendedName>
</protein>
<evidence type="ECO:0000313" key="4">
    <source>
        <dbReference type="Proteomes" id="UP000494165"/>
    </source>
</evidence>
<dbReference type="GO" id="GO:0006383">
    <property type="term" value="P:transcription by RNA polymerase III"/>
    <property type="evidence" value="ECO:0007669"/>
    <property type="project" value="InterPro"/>
</dbReference>
<dbReference type="Proteomes" id="UP000494165">
    <property type="component" value="Unassembled WGS sequence"/>
</dbReference>
<dbReference type="PANTHER" id="PTHR21860:SF2">
    <property type="entry name" value="GENERAL TRANSCRIPTION FACTOR 3C POLYPEPTIDE 6"/>
    <property type="match status" value="1"/>
</dbReference>
<dbReference type="Pfam" id="PF10419">
    <property type="entry name" value="TFIIIC_sub6"/>
    <property type="match status" value="1"/>
</dbReference>
<dbReference type="Gene3D" id="2.60.40.4370">
    <property type="match status" value="1"/>
</dbReference>
<comment type="caution">
    <text evidence="3">The sequence shown here is derived from an EMBL/GenBank/DDBJ whole genome shotgun (WGS) entry which is preliminary data.</text>
</comment>
<dbReference type="PANTHER" id="PTHR21860">
    <property type="entry name" value="TRANSCRIPTION INITIATION FACTOR IIIC TFIIIC , POLYPEPTIDE 6-RELATED"/>
    <property type="match status" value="1"/>
</dbReference>
<proteinExistence type="predicted"/>
<feature type="region of interest" description="Disordered" evidence="1">
    <location>
        <begin position="181"/>
        <end position="204"/>
    </location>
</feature>
<dbReference type="AlphaFoldDB" id="A0A8S1CNI3"/>
<dbReference type="InterPro" id="IPR042771">
    <property type="entry name" value="GTF3C6-like"/>
</dbReference>
<evidence type="ECO:0000256" key="1">
    <source>
        <dbReference type="SAM" id="MobiDB-lite"/>
    </source>
</evidence>
<keyword evidence="4" id="KW-1185">Reference proteome</keyword>
<evidence type="ECO:0000313" key="3">
    <source>
        <dbReference type="EMBL" id="CAB3366943.1"/>
    </source>
</evidence>
<reference evidence="3 4" key="1">
    <citation type="submission" date="2020-04" db="EMBL/GenBank/DDBJ databases">
        <authorList>
            <person name="Alioto T."/>
            <person name="Alioto T."/>
            <person name="Gomez Garrido J."/>
        </authorList>
    </citation>
    <scope>NUCLEOTIDE SEQUENCE [LARGE SCALE GENOMIC DNA]</scope>
</reference>
<dbReference type="EMBL" id="CADEPI010000027">
    <property type="protein sequence ID" value="CAB3366943.1"/>
    <property type="molecule type" value="Genomic_DNA"/>
</dbReference>
<evidence type="ECO:0000259" key="2">
    <source>
        <dbReference type="Pfam" id="PF10419"/>
    </source>
</evidence>
<accession>A0A8S1CNI3</accession>
<dbReference type="GO" id="GO:0000127">
    <property type="term" value="C:transcription factor TFIIIC complex"/>
    <property type="evidence" value="ECO:0007669"/>
    <property type="project" value="TreeGrafter"/>
</dbReference>
<dbReference type="OrthoDB" id="1877767at2759"/>
<dbReference type="InterPro" id="IPR019481">
    <property type="entry name" value="TFIIIC_triple_barrel"/>
</dbReference>
<name>A0A8S1CNI3_9INSE</name>
<gene>
    <name evidence="3" type="ORF">CLODIP_2_CD13385</name>
</gene>